<reference evidence="2 3" key="1">
    <citation type="submission" date="2020-08" db="EMBL/GenBank/DDBJ databases">
        <title>Genomic Encyclopedia of Type Strains, Phase IV (KMG-IV): sequencing the most valuable type-strain genomes for metagenomic binning, comparative biology and taxonomic classification.</title>
        <authorList>
            <person name="Goeker M."/>
        </authorList>
    </citation>
    <scope>NUCLEOTIDE SEQUENCE [LARGE SCALE GENOMIC DNA]</scope>
    <source>
        <strain evidence="2 3">DSM 105074</strain>
    </source>
</reference>
<accession>A0A840TIZ9</accession>
<evidence type="ECO:0000259" key="1">
    <source>
        <dbReference type="Pfam" id="PF07995"/>
    </source>
</evidence>
<dbReference type="SUPFAM" id="SSF50952">
    <property type="entry name" value="Soluble quinoprotein glucose dehydrogenase"/>
    <property type="match status" value="1"/>
</dbReference>
<comment type="caution">
    <text evidence="2">The sequence shown here is derived from an EMBL/GenBank/DDBJ whole genome shotgun (WGS) entry which is preliminary data.</text>
</comment>
<evidence type="ECO:0000313" key="2">
    <source>
        <dbReference type="EMBL" id="MBB5284166.1"/>
    </source>
</evidence>
<dbReference type="PANTHER" id="PTHR33546:SF1">
    <property type="entry name" value="LARGE, MULTIFUNCTIONAL SECRETED PROTEIN"/>
    <property type="match status" value="1"/>
</dbReference>
<proteinExistence type="predicted"/>
<sequence>MKTWVKSTMLVAALAGVVVGCKDSDFWDSFIPETNDDPTSSQIAGYVFKPALAPASDENVRQLRVPAGFQVNKFAEQLGKPRILAVSSAGHVYFSDRDAGTVTLLQDTNADGVSDSKRVVATIEQAHGLAIHDNQLYIVSVKELYRATINGDGSLGQPQMLLDDLPDGGQHPNRTLAFGPDNKMYLSIGSTCNSCPEPNPEHATMLQANPDGSNRRVFAKGLRNTVGFGWHPQTNEFWGMDHGIDWLGDNEQKEELNKILQNADYGWPYIYDDGRYNPSNRPPGDTTYQQYLQKTTLPSLGYQAHAAPMQMVFYQGTRFPSDYQNDAFVAMRGSWNRSTPVGYKVVRVHFENGQPTRFEDFLTGFLVNNNRAHFARLVGVAVHADGSLLVSDDTNGVIYRISHP</sequence>
<dbReference type="InterPro" id="IPR011042">
    <property type="entry name" value="6-blade_b-propeller_TolB-like"/>
</dbReference>
<dbReference type="InterPro" id="IPR011041">
    <property type="entry name" value="Quinoprot_gluc/sorb_DH_b-prop"/>
</dbReference>
<dbReference type="Pfam" id="PF07995">
    <property type="entry name" value="GSDH"/>
    <property type="match status" value="1"/>
</dbReference>
<dbReference type="InterPro" id="IPR012938">
    <property type="entry name" value="Glc/Sorbosone_DH"/>
</dbReference>
<dbReference type="EMBL" id="JACHGF010000003">
    <property type="protein sequence ID" value="MBB5284166.1"/>
    <property type="molecule type" value="Genomic_DNA"/>
</dbReference>
<name>A0A840TIZ9_9BACT</name>
<feature type="domain" description="Glucose/Sorbosone dehydrogenase" evidence="1">
    <location>
        <begin position="143"/>
        <end position="399"/>
    </location>
</feature>
<gene>
    <name evidence="2" type="ORF">HNQ92_002309</name>
</gene>
<protein>
    <submittedName>
        <fullName evidence="2">Glucose/arabinose dehydrogenase</fullName>
    </submittedName>
</protein>
<organism evidence="2 3">
    <name type="scientific">Rhabdobacter roseus</name>
    <dbReference type="NCBI Taxonomy" id="1655419"/>
    <lineage>
        <taxon>Bacteria</taxon>
        <taxon>Pseudomonadati</taxon>
        <taxon>Bacteroidota</taxon>
        <taxon>Cytophagia</taxon>
        <taxon>Cytophagales</taxon>
        <taxon>Cytophagaceae</taxon>
        <taxon>Rhabdobacter</taxon>
    </lineage>
</organism>
<keyword evidence="3" id="KW-1185">Reference proteome</keyword>
<dbReference type="RefSeq" id="WP_184174124.1">
    <property type="nucleotide sequence ID" value="NZ_JACHGF010000003.1"/>
</dbReference>
<dbReference type="PANTHER" id="PTHR33546">
    <property type="entry name" value="LARGE, MULTIFUNCTIONAL SECRETED PROTEIN-RELATED"/>
    <property type="match status" value="1"/>
</dbReference>
<dbReference type="Proteomes" id="UP000557307">
    <property type="component" value="Unassembled WGS sequence"/>
</dbReference>
<dbReference type="PROSITE" id="PS51257">
    <property type="entry name" value="PROKAR_LIPOPROTEIN"/>
    <property type="match status" value="1"/>
</dbReference>
<evidence type="ECO:0000313" key="3">
    <source>
        <dbReference type="Proteomes" id="UP000557307"/>
    </source>
</evidence>
<dbReference type="Gene3D" id="2.120.10.30">
    <property type="entry name" value="TolB, C-terminal domain"/>
    <property type="match status" value="1"/>
</dbReference>
<dbReference type="AlphaFoldDB" id="A0A840TIZ9"/>